<evidence type="ECO:0000313" key="1">
    <source>
        <dbReference type="EMBL" id="KAJ8057918.1"/>
    </source>
</evidence>
<protein>
    <submittedName>
        <fullName evidence="1">Uncharacterized protein</fullName>
    </submittedName>
</protein>
<organism evidence="1 2">
    <name type="scientific">Sclerotinia nivalis</name>
    <dbReference type="NCBI Taxonomy" id="352851"/>
    <lineage>
        <taxon>Eukaryota</taxon>
        <taxon>Fungi</taxon>
        <taxon>Dikarya</taxon>
        <taxon>Ascomycota</taxon>
        <taxon>Pezizomycotina</taxon>
        <taxon>Leotiomycetes</taxon>
        <taxon>Helotiales</taxon>
        <taxon>Sclerotiniaceae</taxon>
        <taxon>Sclerotinia</taxon>
    </lineage>
</organism>
<evidence type="ECO:0000313" key="2">
    <source>
        <dbReference type="Proteomes" id="UP001152300"/>
    </source>
</evidence>
<accession>A0A9X0DEJ5</accession>
<comment type="caution">
    <text evidence="1">The sequence shown here is derived from an EMBL/GenBank/DDBJ whole genome shotgun (WGS) entry which is preliminary data.</text>
</comment>
<keyword evidence="2" id="KW-1185">Reference proteome</keyword>
<reference evidence="1" key="1">
    <citation type="submission" date="2022-11" db="EMBL/GenBank/DDBJ databases">
        <title>Genome Resource of Sclerotinia nivalis Strain SnTB1, a Plant Pathogen Isolated from American Ginseng.</title>
        <authorList>
            <person name="Fan S."/>
        </authorList>
    </citation>
    <scope>NUCLEOTIDE SEQUENCE</scope>
    <source>
        <strain evidence="1">SnTB1</strain>
    </source>
</reference>
<dbReference type="AlphaFoldDB" id="A0A9X0DEJ5"/>
<name>A0A9X0DEJ5_9HELO</name>
<sequence length="101" mass="11725">MDTMIANQMRHRTNGYSVPILDIRARSSKAFICDPLDPNPDADPFMLLVIESCMDHNDPLLCRLASAKLAEKPRFKALSYMWRCEVMDKIIFLDRVGFYIR</sequence>
<gene>
    <name evidence="1" type="ORF">OCU04_013099</name>
</gene>
<dbReference type="EMBL" id="JAPEIS010000018">
    <property type="protein sequence ID" value="KAJ8057918.1"/>
    <property type="molecule type" value="Genomic_DNA"/>
</dbReference>
<dbReference type="Proteomes" id="UP001152300">
    <property type="component" value="Unassembled WGS sequence"/>
</dbReference>
<proteinExistence type="predicted"/>